<dbReference type="RefSeq" id="WP_121898439.1">
    <property type="nucleotide sequence ID" value="NZ_RCNT01000006.1"/>
</dbReference>
<accession>A0A3L9Y2R4</accession>
<protein>
    <submittedName>
        <fullName evidence="1">DUF1499 domain-containing protein</fullName>
    </submittedName>
</protein>
<name>A0A3L9Y2R4_9RHOB</name>
<organism evidence="1 2">
    <name type="scientific">Rhodophyticola porphyridii</name>
    <dbReference type="NCBI Taxonomy" id="1852017"/>
    <lineage>
        <taxon>Bacteria</taxon>
        <taxon>Pseudomonadati</taxon>
        <taxon>Pseudomonadota</taxon>
        <taxon>Alphaproteobacteria</taxon>
        <taxon>Rhodobacterales</taxon>
        <taxon>Roseobacteraceae</taxon>
        <taxon>Rhodophyticola</taxon>
    </lineage>
</organism>
<comment type="caution">
    <text evidence="1">The sequence shown here is derived from an EMBL/GenBank/DDBJ whole genome shotgun (WGS) entry which is preliminary data.</text>
</comment>
<evidence type="ECO:0000313" key="1">
    <source>
        <dbReference type="EMBL" id="RMA41725.1"/>
    </source>
</evidence>
<dbReference type="Pfam" id="PF07386">
    <property type="entry name" value="DUF1499"/>
    <property type="match status" value="1"/>
</dbReference>
<dbReference type="Proteomes" id="UP000281343">
    <property type="component" value="Unassembled WGS sequence"/>
</dbReference>
<dbReference type="OrthoDB" id="8479024at2"/>
<dbReference type="InterPro" id="IPR010865">
    <property type="entry name" value="DUF1499"/>
</dbReference>
<keyword evidence="2" id="KW-1185">Reference proteome</keyword>
<evidence type="ECO:0000313" key="2">
    <source>
        <dbReference type="Proteomes" id="UP000281343"/>
    </source>
</evidence>
<gene>
    <name evidence="1" type="ORF">D9R08_12740</name>
</gene>
<dbReference type="AlphaFoldDB" id="A0A3L9Y2R4"/>
<dbReference type="EMBL" id="RCNT01000006">
    <property type="protein sequence ID" value="RMA41725.1"/>
    <property type="molecule type" value="Genomic_DNA"/>
</dbReference>
<proteinExistence type="predicted"/>
<reference evidence="1 2" key="1">
    <citation type="submission" date="2018-10" db="EMBL/GenBank/DDBJ databases">
        <authorList>
            <person name="Jung H.S."/>
            <person name="Jeon C.O."/>
        </authorList>
    </citation>
    <scope>NUCLEOTIDE SEQUENCE [LARGE SCALE GENOMIC DNA]</scope>
    <source>
        <strain evidence="1 2">MA-7-27</strain>
    </source>
</reference>
<sequence>MRFIVIAAGIVAVLFAGTAIVMRLVPMPAEIWHLDPADVAPPDTPNFVLLRGDEAVTRPGTVADISARIDEIARGDGARLIGGTVAEGHMTYVHRTALMGFPDAISIRVRPAEETGQTAIEVFSRSRFGHSDMGVNDRRVTRWLEQLAP</sequence>